<sequence>MNTKTFDEWSKSLETMDFDHYSLEMKNTILKGNLPDNEKKLFEICFDYVYKLHKENKPLDVKLLQIHLEQIHDFEEVKMQDFIRIVILLGYCGFNITMLH</sequence>
<dbReference type="Proteomes" id="UP001348805">
    <property type="component" value="Segment"/>
</dbReference>
<accession>A0ABZ0Z391</accession>
<name>A0ABZ0Z391_9CAUD</name>
<evidence type="ECO:0000313" key="1">
    <source>
        <dbReference type="EMBL" id="WQJ51495.1"/>
    </source>
</evidence>
<evidence type="ECO:0000313" key="2">
    <source>
        <dbReference type="Proteomes" id="UP001348805"/>
    </source>
</evidence>
<reference evidence="1 2" key="1">
    <citation type="submission" date="2023-11" db="EMBL/GenBank/DDBJ databases">
        <authorList>
            <person name="Cook R."/>
            <person name="Crisci M."/>
            <person name="Pye H."/>
            <person name="Adriaenssens E."/>
            <person name="Santini J."/>
        </authorList>
    </citation>
    <scope>NUCLEOTIDE SEQUENCE [LARGE SCALE GENOMIC DNA]</scope>
    <source>
        <strain evidence="1">Lak_Megaphage_RVC_AP3_GC26</strain>
    </source>
</reference>
<protein>
    <submittedName>
        <fullName evidence="1">Uncharacterized protein</fullName>
    </submittedName>
</protein>
<keyword evidence="2" id="KW-1185">Reference proteome</keyword>
<proteinExistence type="predicted"/>
<dbReference type="EMBL" id="OR769219">
    <property type="protein sequence ID" value="WQJ51495.1"/>
    <property type="molecule type" value="Genomic_DNA"/>
</dbReference>
<organism evidence="1 2">
    <name type="scientific">phage Lak_Megaphage_RVC_AP3_GC26</name>
    <dbReference type="NCBI Taxonomy" id="3109225"/>
    <lineage>
        <taxon>Viruses</taxon>
        <taxon>Duplodnaviria</taxon>
        <taxon>Heunggongvirae</taxon>
        <taxon>Uroviricota</taxon>
        <taxon>Caudoviricetes</taxon>
        <taxon>Caudoviricetes code 15 clade</taxon>
    </lineage>
</organism>